<dbReference type="GO" id="GO:0000105">
    <property type="term" value="P:L-histidine biosynthetic process"/>
    <property type="evidence" value="ECO:0007669"/>
    <property type="project" value="UniProtKB-UniRule"/>
</dbReference>
<dbReference type="NCBIfam" id="TIGR01855">
    <property type="entry name" value="IMP_synth_hisH"/>
    <property type="match status" value="1"/>
</dbReference>
<evidence type="ECO:0000256" key="6">
    <source>
        <dbReference type="ARBA" id="ARBA00023102"/>
    </source>
</evidence>
<dbReference type="EC" id="4.3.2.10" evidence="10"/>
<evidence type="ECO:0000256" key="9">
    <source>
        <dbReference type="ARBA" id="ARBA00049534"/>
    </source>
</evidence>
<dbReference type="GO" id="GO:0005737">
    <property type="term" value="C:cytoplasm"/>
    <property type="evidence" value="ECO:0007669"/>
    <property type="project" value="UniProtKB-SubCell"/>
</dbReference>
<dbReference type="GO" id="GO:0016874">
    <property type="term" value="F:ligase activity"/>
    <property type="evidence" value="ECO:0007669"/>
    <property type="project" value="UniProtKB-KW"/>
</dbReference>
<feature type="domain" description="Glutamine amidotransferase" evidence="12">
    <location>
        <begin position="7"/>
        <end position="201"/>
    </location>
</feature>
<dbReference type="EMBL" id="CABMJJ010000009">
    <property type="protein sequence ID" value="VVC04502.1"/>
    <property type="molecule type" value="Genomic_DNA"/>
</dbReference>
<dbReference type="GO" id="GO:0016829">
    <property type="term" value="F:lyase activity"/>
    <property type="evidence" value="ECO:0007669"/>
    <property type="project" value="UniProtKB-KW"/>
</dbReference>
<evidence type="ECO:0000256" key="8">
    <source>
        <dbReference type="ARBA" id="ARBA00047838"/>
    </source>
</evidence>
<evidence type="ECO:0000256" key="5">
    <source>
        <dbReference type="ARBA" id="ARBA00022962"/>
    </source>
</evidence>
<gene>
    <name evidence="13" type="primary">guaAA_1</name>
    <name evidence="10" type="synonym">hisH</name>
    <name evidence="13" type="ORF">LFW2832_00991</name>
</gene>
<comment type="subunit">
    <text evidence="2 10">Heterodimer of HisH and HisF.</text>
</comment>
<comment type="pathway">
    <text evidence="1 10">Amino-acid biosynthesis; L-histidine biosynthesis; L-histidine from 5-phospho-alpha-D-ribose 1-diphosphate: step 5/9.</text>
</comment>
<dbReference type="PROSITE" id="PS51273">
    <property type="entry name" value="GATASE_TYPE_1"/>
    <property type="match status" value="1"/>
</dbReference>
<proteinExistence type="inferred from homology"/>
<feature type="active site" evidence="10 11">
    <location>
        <position position="185"/>
    </location>
</feature>
<dbReference type="Pfam" id="PF00117">
    <property type="entry name" value="GATase"/>
    <property type="match status" value="1"/>
</dbReference>
<evidence type="ECO:0000256" key="10">
    <source>
        <dbReference type="HAMAP-Rule" id="MF_00278"/>
    </source>
</evidence>
<dbReference type="Gene3D" id="3.40.50.880">
    <property type="match status" value="1"/>
</dbReference>
<keyword evidence="13" id="KW-0436">Ligase</keyword>
<reference evidence="13 14" key="1">
    <citation type="submission" date="2019-08" db="EMBL/GenBank/DDBJ databases">
        <authorList>
            <person name="Vazquez-Campos X."/>
        </authorList>
    </citation>
    <scope>NUCLEOTIDE SEQUENCE [LARGE SCALE GENOMIC DNA]</scope>
    <source>
        <strain evidence="13">LFW-283_2</strain>
    </source>
</reference>
<keyword evidence="5 10" id="KW-0315">Glutamine amidotransferase</keyword>
<comment type="function">
    <text evidence="10">IGPS catalyzes the conversion of PRFAR and glutamine to IGP, AICAR and glutamate. The HisH subunit catalyzes the hydrolysis of glutamine to glutamate and ammonia as part of the synthesis of IGP and AICAR. The resulting ammonia molecule is channeled to the active site of HisF.</text>
</comment>
<dbReference type="GO" id="GO:0004359">
    <property type="term" value="F:glutaminase activity"/>
    <property type="evidence" value="ECO:0007669"/>
    <property type="project" value="UniProtKB-EC"/>
</dbReference>
<comment type="subcellular location">
    <subcellularLocation>
        <location evidence="10">Cytoplasm</location>
    </subcellularLocation>
</comment>
<evidence type="ECO:0000256" key="3">
    <source>
        <dbReference type="ARBA" id="ARBA00022605"/>
    </source>
</evidence>
<dbReference type="CDD" id="cd01748">
    <property type="entry name" value="GATase1_IGP_Synthase"/>
    <property type="match status" value="1"/>
</dbReference>
<dbReference type="InterPro" id="IPR010139">
    <property type="entry name" value="Imidazole-glycPsynth_HisH"/>
</dbReference>
<feature type="active site" description="Nucleophile" evidence="10 11">
    <location>
        <position position="82"/>
    </location>
</feature>
<dbReference type="HAMAP" id="MF_00278">
    <property type="entry name" value="HisH"/>
    <property type="match status" value="1"/>
</dbReference>
<dbReference type="EC" id="3.5.1.2" evidence="10"/>
<feature type="active site" evidence="10 11">
    <location>
        <position position="187"/>
    </location>
</feature>
<dbReference type="SUPFAM" id="SSF52317">
    <property type="entry name" value="Class I glutamine amidotransferase-like"/>
    <property type="match status" value="1"/>
</dbReference>
<evidence type="ECO:0000256" key="2">
    <source>
        <dbReference type="ARBA" id="ARBA00011152"/>
    </source>
</evidence>
<dbReference type="AlphaFoldDB" id="A0A5E4LWT2"/>
<sequence>MPKISILNLGIGNINSVKVALTNLNAEVKVVDNASELSSSDALVLPGVGNFNHVMNYLRSNGYLESLYSIVIDQQTPFLGICLGMQLLAVEGEEGGVTPGLGWIKGRVVKLKGPSPFHIPHMGWDDIHIIQKEPLLSKLPTTPSFYFVHSYYFESDPSFVTATCDYGFNFPVSVQKNNIFGVQFHPEKSQKNGLTVLSNFLNYIKH</sequence>
<dbReference type="PANTHER" id="PTHR42701">
    <property type="entry name" value="IMIDAZOLE GLYCEROL PHOSPHATE SYNTHASE SUBUNIT HISH"/>
    <property type="match status" value="1"/>
</dbReference>
<dbReference type="InterPro" id="IPR029062">
    <property type="entry name" value="Class_I_gatase-like"/>
</dbReference>
<dbReference type="PIRSF" id="PIRSF000495">
    <property type="entry name" value="Amidotransf_hisH"/>
    <property type="match status" value="1"/>
</dbReference>
<evidence type="ECO:0000256" key="11">
    <source>
        <dbReference type="PIRSR" id="PIRSR000495-1"/>
    </source>
</evidence>
<evidence type="ECO:0000256" key="7">
    <source>
        <dbReference type="ARBA" id="ARBA00023239"/>
    </source>
</evidence>
<comment type="catalytic activity">
    <reaction evidence="9 10">
        <text>L-glutamine + H2O = L-glutamate + NH4(+)</text>
        <dbReference type="Rhea" id="RHEA:15889"/>
        <dbReference type="ChEBI" id="CHEBI:15377"/>
        <dbReference type="ChEBI" id="CHEBI:28938"/>
        <dbReference type="ChEBI" id="CHEBI:29985"/>
        <dbReference type="ChEBI" id="CHEBI:58359"/>
        <dbReference type="EC" id="3.5.1.2"/>
    </reaction>
</comment>
<dbReference type="Proteomes" id="UP000789941">
    <property type="component" value="Unassembled WGS sequence"/>
</dbReference>
<comment type="caution">
    <text evidence="13">The sequence shown here is derived from an EMBL/GenBank/DDBJ whole genome shotgun (WGS) entry which is preliminary data.</text>
</comment>
<dbReference type="PANTHER" id="PTHR42701:SF1">
    <property type="entry name" value="IMIDAZOLE GLYCEROL PHOSPHATE SYNTHASE SUBUNIT HISH"/>
    <property type="match status" value="1"/>
</dbReference>
<accession>A0A5E4LWT2</accession>
<comment type="catalytic activity">
    <reaction evidence="8 10">
        <text>5-[(5-phospho-1-deoxy-D-ribulos-1-ylimino)methylamino]-1-(5-phospho-beta-D-ribosyl)imidazole-4-carboxamide + L-glutamine = D-erythro-1-(imidazol-4-yl)glycerol 3-phosphate + 5-amino-1-(5-phospho-beta-D-ribosyl)imidazole-4-carboxamide + L-glutamate + H(+)</text>
        <dbReference type="Rhea" id="RHEA:24793"/>
        <dbReference type="ChEBI" id="CHEBI:15378"/>
        <dbReference type="ChEBI" id="CHEBI:29985"/>
        <dbReference type="ChEBI" id="CHEBI:58278"/>
        <dbReference type="ChEBI" id="CHEBI:58359"/>
        <dbReference type="ChEBI" id="CHEBI:58475"/>
        <dbReference type="ChEBI" id="CHEBI:58525"/>
        <dbReference type="EC" id="4.3.2.10"/>
    </reaction>
</comment>
<name>A0A5E4LWT2_9ARCH</name>
<keyword evidence="7 10" id="KW-0456">Lyase</keyword>
<organism evidence="13 14">
    <name type="scientific">Candidatus Bilamarchaeum dharawalense</name>
    <dbReference type="NCBI Taxonomy" id="2885759"/>
    <lineage>
        <taxon>Archaea</taxon>
        <taxon>Candidatus Micrarchaeota</taxon>
        <taxon>Candidatus Micrarchaeia</taxon>
        <taxon>Candidatus Anstonellales</taxon>
        <taxon>Candidatus Bilamarchaeaceae</taxon>
        <taxon>Candidatus Bilamarchaeum</taxon>
    </lineage>
</organism>
<evidence type="ECO:0000256" key="1">
    <source>
        <dbReference type="ARBA" id="ARBA00005091"/>
    </source>
</evidence>
<dbReference type="InterPro" id="IPR017926">
    <property type="entry name" value="GATASE"/>
</dbReference>
<keyword evidence="6 10" id="KW-0368">Histidine biosynthesis</keyword>
<evidence type="ECO:0000313" key="14">
    <source>
        <dbReference type="Proteomes" id="UP000789941"/>
    </source>
</evidence>
<dbReference type="UniPathway" id="UPA00031">
    <property type="reaction ID" value="UER00010"/>
</dbReference>
<evidence type="ECO:0000259" key="12">
    <source>
        <dbReference type="Pfam" id="PF00117"/>
    </source>
</evidence>
<evidence type="ECO:0000313" key="13">
    <source>
        <dbReference type="EMBL" id="VVC04502.1"/>
    </source>
</evidence>
<protein>
    <recommendedName>
        <fullName evidence="10">Imidazole glycerol phosphate synthase subunit HisH</fullName>
        <ecNumber evidence="10">4.3.2.10</ecNumber>
    </recommendedName>
    <alternativeName>
        <fullName evidence="10">IGP synthase glutaminase subunit</fullName>
        <ecNumber evidence="10">3.5.1.2</ecNumber>
    </alternativeName>
    <alternativeName>
        <fullName evidence="10">IGP synthase subunit HisH</fullName>
    </alternativeName>
    <alternativeName>
        <fullName evidence="10">ImGP synthase subunit HisH</fullName>
        <shortName evidence="10">IGPS subunit HisH</shortName>
    </alternativeName>
</protein>
<evidence type="ECO:0000256" key="4">
    <source>
        <dbReference type="ARBA" id="ARBA00022801"/>
    </source>
</evidence>
<keyword evidence="10" id="KW-0963">Cytoplasm</keyword>
<dbReference type="GO" id="GO:0000107">
    <property type="term" value="F:imidazoleglycerol-phosphate synthase activity"/>
    <property type="evidence" value="ECO:0007669"/>
    <property type="project" value="UniProtKB-UniRule"/>
</dbReference>
<keyword evidence="3 10" id="KW-0028">Amino-acid biosynthesis</keyword>
<keyword evidence="4 10" id="KW-0378">Hydrolase</keyword>